<evidence type="ECO:0000256" key="5">
    <source>
        <dbReference type="SAM" id="MobiDB-lite"/>
    </source>
</evidence>
<name>A0A8B8ZLU0_PHODC</name>
<dbReference type="RefSeq" id="XP_038974283.1">
    <property type="nucleotide sequence ID" value="XM_039118355.1"/>
</dbReference>
<feature type="compositionally biased region" description="Basic and acidic residues" evidence="5">
    <location>
        <begin position="72"/>
        <end position="83"/>
    </location>
</feature>
<dbReference type="PROSITE" id="PS50966">
    <property type="entry name" value="ZF_SWIM"/>
    <property type="match status" value="1"/>
</dbReference>
<feature type="region of interest" description="Disordered" evidence="5">
    <location>
        <begin position="691"/>
        <end position="721"/>
    </location>
</feature>
<accession>A0A8B8ZLU0</accession>
<evidence type="ECO:0000256" key="3">
    <source>
        <dbReference type="ARBA" id="ARBA00022833"/>
    </source>
</evidence>
<dbReference type="GO" id="GO:0008270">
    <property type="term" value="F:zinc ion binding"/>
    <property type="evidence" value="ECO:0007669"/>
    <property type="project" value="UniProtKB-KW"/>
</dbReference>
<dbReference type="Pfam" id="PF03108">
    <property type="entry name" value="DBD_Tnp_Mut"/>
    <property type="match status" value="1"/>
</dbReference>
<evidence type="ECO:0000256" key="1">
    <source>
        <dbReference type="ARBA" id="ARBA00022723"/>
    </source>
</evidence>
<dbReference type="RefSeq" id="XP_038974282.1">
    <property type="nucleotide sequence ID" value="XM_039118354.1"/>
</dbReference>
<protein>
    <submittedName>
        <fullName evidence="8 9">Uncharacterized protein LOC113463523</fullName>
    </submittedName>
</protein>
<evidence type="ECO:0000256" key="4">
    <source>
        <dbReference type="PROSITE-ProRule" id="PRU00325"/>
    </source>
</evidence>
<dbReference type="Proteomes" id="UP000228380">
    <property type="component" value="Unplaced"/>
</dbReference>
<dbReference type="PANTHER" id="PTHR31973:SF171">
    <property type="entry name" value="OS12G0597300 PROTEIN"/>
    <property type="match status" value="1"/>
</dbReference>
<evidence type="ECO:0000313" key="9">
    <source>
        <dbReference type="RefSeq" id="XP_038974283.1"/>
    </source>
</evidence>
<proteinExistence type="predicted"/>
<sequence>MANHDLILGHNPDLALGHGHRLALGHSHGLGMGHGHGLGLGHSPDQELGLGHAHNLGLGHHHESGLFLGYHHPHDQDHGHGHSSDLVLGKNHDPDPGNLAAQNHELGLLDNHEMALVATHGGLDDDQGLEQLAIDQSQELALPPSCDMLQAPLVATPIIQTRKLVVNPEHQLTVGQEFPDVKSCRRALRDAAIACHFEIQTVKSDKTRFTARCASEGCPWRVHAAKIPGMPTFTIRTINDTHTCSGIAHLGHQQASVQWVASSVEEQLRENPHYKPKEILEEIHRVHGITLSYKQAWRGKERIMAAVRGSFEEGYRLLPQYCEQVKRTNPGSIASVYGNDIDNCFKRLFISYYASICGFINACRPLIGLDRTVLKSKYLGTLLLATGFDGDGAIFPLAFAVVDVENDDNWIWFLSELHNLLEIHTENMPRLTILSDRQKSIVDGVDLNFPTAFHGFCMRHLTDSFRKEFSNTMLVNLFWEAAQALTPFEFEAKMIEIEALSQEAAYWIRNIPPRLWATSSFEGSRYGQLTANIVESLDNWIPETSGLSIIQIMECIRRQLMTWFNERREMSMQWTTALVPFAERRLLDAVERAQGYQVMRSDEAEFNVISPHEGTVVVDIRNRCCVCRGWQLYGLPCVHGVAALHSCRQNVSRFAENYFTVVTYRKTYSQTIHPIPDKSLWKELSEGAQNGEDRTEIVINPPKSLSPQGRPRKKRVRAEDRGRVRRVVHCSRCNQTGHFRTTCAAPI</sequence>
<evidence type="ECO:0000313" key="10">
    <source>
        <dbReference type="RefSeq" id="XP_038974284.1"/>
    </source>
</evidence>
<dbReference type="Pfam" id="PF04434">
    <property type="entry name" value="SWIM"/>
    <property type="match status" value="1"/>
</dbReference>
<dbReference type="Pfam" id="PF10551">
    <property type="entry name" value="MULE"/>
    <property type="match status" value="1"/>
</dbReference>
<evidence type="ECO:0000313" key="8">
    <source>
        <dbReference type="RefSeq" id="XP_038974282.1"/>
    </source>
</evidence>
<keyword evidence="1" id="KW-0479">Metal-binding</keyword>
<dbReference type="InterPro" id="IPR006564">
    <property type="entry name" value="Znf_PMZ"/>
</dbReference>
<dbReference type="SMART" id="SM00575">
    <property type="entry name" value="ZnF_PMZ"/>
    <property type="match status" value="1"/>
</dbReference>
<dbReference type="KEGG" id="pda:113463523"/>
<dbReference type="InterPro" id="IPR004332">
    <property type="entry name" value="Transposase_MuDR"/>
</dbReference>
<keyword evidence="7" id="KW-1185">Reference proteome</keyword>
<reference evidence="8 9" key="1">
    <citation type="submission" date="2025-04" db="UniProtKB">
        <authorList>
            <consortium name="RefSeq"/>
        </authorList>
    </citation>
    <scope>IDENTIFICATION</scope>
    <source>
        <tissue evidence="8 9">Young leaves</tissue>
    </source>
</reference>
<organism evidence="7 8">
    <name type="scientific">Phoenix dactylifera</name>
    <name type="common">Date palm</name>
    <dbReference type="NCBI Taxonomy" id="42345"/>
    <lineage>
        <taxon>Eukaryota</taxon>
        <taxon>Viridiplantae</taxon>
        <taxon>Streptophyta</taxon>
        <taxon>Embryophyta</taxon>
        <taxon>Tracheophyta</taxon>
        <taxon>Spermatophyta</taxon>
        <taxon>Magnoliopsida</taxon>
        <taxon>Liliopsida</taxon>
        <taxon>Arecaceae</taxon>
        <taxon>Coryphoideae</taxon>
        <taxon>Phoeniceae</taxon>
        <taxon>Phoenix</taxon>
    </lineage>
</organism>
<dbReference type="InterPro" id="IPR018289">
    <property type="entry name" value="MULE_transposase_dom"/>
</dbReference>
<feature type="region of interest" description="Disordered" evidence="5">
    <location>
        <begin position="67"/>
        <end position="97"/>
    </location>
</feature>
<evidence type="ECO:0000259" key="6">
    <source>
        <dbReference type="PROSITE" id="PS50966"/>
    </source>
</evidence>
<keyword evidence="2 4" id="KW-0863">Zinc-finger</keyword>
<dbReference type="OrthoDB" id="660475at2759"/>
<dbReference type="RefSeq" id="XP_038974284.1">
    <property type="nucleotide sequence ID" value="XM_039118356.1"/>
</dbReference>
<evidence type="ECO:0000256" key="2">
    <source>
        <dbReference type="ARBA" id="ARBA00022771"/>
    </source>
</evidence>
<dbReference type="AlphaFoldDB" id="A0A8B8ZLU0"/>
<dbReference type="PANTHER" id="PTHR31973">
    <property type="entry name" value="POLYPROTEIN, PUTATIVE-RELATED"/>
    <property type="match status" value="1"/>
</dbReference>
<dbReference type="InterPro" id="IPR007527">
    <property type="entry name" value="Znf_SWIM"/>
</dbReference>
<dbReference type="GeneID" id="113463523"/>
<evidence type="ECO:0000313" key="7">
    <source>
        <dbReference type="Proteomes" id="UP000228380"/>
    </source>
</evidence>
<feature type="domain" description="SWIM-type" evidence="6">
    <location>
        <begin position="614"/>
        <end position="648"/>
    </location>
</feature>
<keyword evidence="3" id="KW-0862">Zinc</keyword>
<gene>
    <name evidence="8 9 10" type="primary">LOC113463523</name>
</gene>